<dbReference type="HAMAP" id="MF_01416">
    <property type="entry name" value="ATP_synth_delta_bact"/>
    <property type="match status" value="1"/>
</dbReference>
<dbReference type="GO" id="GO:0045259">
    <property type="term" value="C:proton-transporting ATP synthase complex"/>
    <property type="evidence" value="ECO:0007669"/>
    <property type="project" value="UniProtKB-KW"/>
</dbReference>
<keyword evidence="4 7" id="KW-0406">Ion transport</keyword>
<keyword evidence="2 7" id="KW-0813">Transport</keyword>
<evidence type="ECO:0000256" key="5">
    <source>
        <dbReference type="ARBA" id="ARBA00023136"/>
    </source>
</evidence>
<comment type="function">
    <text evidence="7">This protein is part of the stalk that links CF(0) to CF(1). It either transmits conformational changes from CF(0) to CF(1) or is implicated in proton conduction.</text>
</comment>
<name>A0A9E7IXR7_9FIRM</name>
<comment type="function">
    <text evidence="7">F(1)F(0) ATP synthase produces ATP from ADP in the presence of a proton or sodium gradient. F-type ATPases consist of two structural domains, F(1) containing the extramembraneous catalytic core and F(0) containing the membrane proton channel, linked together by a central stalk and a peripheral stalk. During catalysis, ATP synthesis in the catalytic domain of F(1) is coupled via a rotary mechanism of the central stalk subunits to proton translocation.</text>
</comment>
<evidence type="ECO:0000313" key="9">
    <source>
        <dbReference type="Proteomes" id="UP000831151"/>
    </source>
</evidence>
<evidence type="ECO:0000256" key="2">
    <source>
        <dbReference type="ARBA" id="ARBA00022448"/>
    </source>
</evidence>
<evidence type="ECO:0000256" key="1">
    <source>
        <dbReference type="ARBA" id="ARBA00004370"/>
    </source>
</evidence>
<comment type="subcellular location">
    <subcellularLocation>
        <location evidence="7">Cell membrane</location>
        <topology evidence="7">Peripheral membrane protein</topology>
    </subcellularLocation>
    <subcellularLocation>
        <location evidence="1">Membrane</location>
    </subcellularLocation>
</comment>
<dbReference type="NCBIfam" id="TIGR01145">
    <property type="entry name" value="ATP_synt_delta"/>
    <property type="match status" value="1"/>
</dbReference>
<dbReference type="Proteomes" id="UP000831151">
    <property type="component" value="Chromosome"/>
</dbReference>
<dbReference type="Gene3D" id="1.10.520.20">
    <property type="entry name" value="N-terminal domain of the delta subunit of the F1F0-ATP synthase"/>
    <property type="match status" value="1"/>
</dbReference>
<dbReference type="KEGG" id="fms:M1R53_03995"/>
<reference evidence="8" key="1">
    <citation type="submission" date="2022-04" db="EMBL/GenBank/DDBJ databases">
        <title>Complete genome sequences of Ezakiella coagulans and Fenollaria massiliensis.</title>
        <authorList>
            <person name="France M.T."/>
            <person name="Clifford J."/>
            <person name="Narina S."/>
            <person name="Rutt L."/>
            <person name="Ravel J."/>
        </authorList>
    </citation>
    <scope>NUCLEOTIDE SEQUENCE</scope>
    <source>
        <strain evidence="8">C0061C2</strain>
    </source>
</reference>
<dbReference type="EMBL" id="CP096649">
    <property type="protein sequence ID" value="UQK59816.1"/>
    <property type="molecule type" value="Genomic_DNA"/>
</dbReference>
<dbReference type="GO" id="GO:0005886">
    <property type="term" value="C:plasma membrane"/>
    <property type="evidence" value="ECO:0007669"/>
    <property type="project" value="UniProtKB-SubCell"/>
</dbReference>
<dbReference type="PRINTS" id="PR00125">
    <property type="entry name" value="ATPASEDELTA"/>
</dbReference>
<dbReference type="GO" id="GO:0046933">
    <property type="term" value="F:proton-transporting ATP synthase activity, rotational mechanism"/>
    <property type="evidence" value="ECO:0007669"/>
    <property type="project" value="UniProtKB-UniRule"/>
</dbReference>
<keyword evidence="3 7" id="KW-0375">Hydrogen ion transport</keyword>
<protein>
    <recommendedName>
        <fullName evidence="7">ATP synthase subunit delta</fullName>
    </recommendedName>
    <alternativeName>
        <fullName evidence="7">ATP synthase F(1) sector subunit delta</fullName>
    </alternativeName>
    <alternativeName>
        <fullName evidence="7">F-type ATPase subunit delta</fullName>
        <shortName evidence="7">F-ATPase subunit delta</shortName>
    </alternativeName>
</protein>
<evidence type="ECO:0000256" key="4">
    <source>
        <dbReference type="ARBA" id="ARBA00023065"/>
    </source>
</evidence>
<dbReference type="Pfam" id="PF00213">
    <property type="entry name" value="OSCP"/>
    <property type="match status" value="1"/>
</dbReference>
<dbReference type="SUPFAM" id="SSF47928">
    <property type="entry name" value="N-terminal domain of the delta subunit of the F1F0-ATP synthase"/>
    <property type="match status" value="1"/>
</dbReference>
<evidence type="ECO:0000256" key="6">
    <source>
        <dbReference type="ARBA" id="ARBA00023310"/>
    </source>
</evidence>
<comment type="similarity">
    <text evidence="7">Belongs to the ATPase delta chain family.</text>
</comment>
<evidence type="ECO:0000256" key="3">
    <source>
        <dbReference type="ARBA" id="ARBA00022781"/>
    </source>
</evidence>
<organism evidence="8 9">
    <name type="scientific">Fenollaria massiliensis</name>
    <dbReference type="NCBI Taxonomy" id="938288"/>
    <lineage>
        <taxon>Bacteria</taxon>
        <taxon>Bacillati</taxon>
        <taxon>Bacillota</taxon>
        <taxon>Clostridia</taxon>
        <taxon>Eubacteriales</taxon>
        <taxon>Fenollaria</taxon>
    </lineage>
</organism>
<keyword evidence="7" id="KW-1003">Cell membrane</keyword>
<proteinExistence type="inferred from homology"/>
<keyword evidence="5 7" id="KW-0472">Membrane</keyword>
<evidence type="ECO:0000256" key="7">
    <source>
        <dbReference type="HAMAP-Rule" id="MF_01416"/>
    </source>
</evidence>
<evidence type="ECO:0000313" key="8">
    <source>
        <dbReference type="EMBL" id="UQK59816.1"/>
    </source>
</evidence>
<keyword evidence="7" id="KW-0139">CF(1)</keyword>
<keyword evidence="9" id="KW-1185">Reference proteome</keyword>
<accession>A0A9E7IXR7</accession>
<gene>
    <name evidence="7 8" type="primary">atpH</name>
    <name evidence="8" type="ORF">M1R53_03995</name>
</gene>
<keyword evidence="6 7" id="KW-0066">ATP synthesis</keyword>
<dbReference type="InterPro" id="IPR000711">
    <property type="entry name" value="ATPase_OSCP/dsu"/>
</dbReference>
<dbReference type="InterPro" id="IPR026015">
    <property type="entry name" value="ATP_synth_OSCP/delta_N_sf"/>
</dbReference>
<dbReference type="PANTHER" id="PTHR11910">
    <property type="entry name" value="ATP SYNTHASE DELTA CHAIN"/>
    <property type="match status" value="1"/>
</dbReference>
<sequence length="183" mass="20916">MEELATTLYAKSMFDASKEDDCLKLVYEELNLVKETIDSNPRLMEVFKHPLLSNNDKKNAIKDIYEKNLSKLTMNFLYVLIDAKRFDMISSIIDEFNNLYDIDNNILNGTIITKNSLSDDEISKYEKKLTTSLKSHVKLKNVLDDTFIGGAIVKIGDKLIDSTLKGQLNELRKELINNSEVSI</sequence>
<dbReference type="AlphaFoldDB" id="A0A9E7IXR7"/>
<dbReference type="RefSeq" id="WP_249243158.1">
    <property type="nucleotide sequence ID" value="NZ_CP096649.1"/>
</dbReference>